<dbReference type="InterPro" id="IPR041614">
    <property type="entry name" value="DprA_WH"/>
</dbReference>
<name>A0A381PIL0_9ZZZZ</name>
<evidence type="ECO:0000313" key="4">
    <source>
        <dbReference type="EMBL" id="SUZ66852.1"/>
    </source>
</evidence>
<dbReference type="InterPro" id="IPR057666">
    <property type="entry name" value="DrpA_SLOG"/>
</dbReference>
<feature type="domain" description="Smf/DprA SLOG" evidence="2">
    <location>
        <begin position="79"/>
        <end position="287"/>
    </location>
</feature>
<gene>
    <name evidence="4" type="ORF">METZ01_LOCUS19706</name>
</gene>
<dbReference type="InterPro" id="IPR036388">
    <property type="entry name" value="WH-like_DNA-bd_sf"/>
</dbReference>
<dbReference type="Gene3D" id="1.10.10.10">
    <property type="entry name" value="Winged helix-like DNA-binding domain superfamily/Winged helix DNA-binding domain"/>
    <property type="match status" value="1"/>
</dbReference>
<organism evidence="4">
    <name type="scientific">marine metagenome</name>
    <dbReference type="NCBI Taxonomy" id="408172"/>
    <lineage>
        <taxon>unclassified sequences</taxon>
        <taxon>metagenomes</taxon>
        <taxon>ecological metagenomes</taxon>
    </lineage>
</organism>
<dbReference type="PANTHER" id="PTHR43022">
    <property type="entry name" value="PROTEIN SMF"/>
    <property type="match status" value="1"/>
</dbReference>
<protein>
    <submittedName>
        <fullName evidence="4">Uncharacterized protein</fullName>
    </submittedName>
</protein>
<dbReference type="AlphaFoldDB" id="A0A381PIL0"/>
<dbReference type="Pfam" id="PF17782">
    <property type="entry name" value="WHD_DprA"/>
    <property type="match status" value="1"/>
</dbReference>
<dbReference type="Gene3D" id="3.40.50.450">
    <property type="match status" value="1"/>
</dbReference>
<evidence type="ECO:0000259" key="3">
    <source>
        <dbReference type="Pfam" id="PF17782"/>
    </source>
</evidence>
<sequence length="361" mass="39066">MSERSEKWIEFARLELPQSVKRKLLSHFSEPAEILAAKTSTLESITESRWPHGKSLRQLVDWNGVQIDRLWASRPTRRIIGLSDGAYPPLLREIQDPPVVLYAQGDCSLMLSRGLAIVGSRNPTPIGRETAMNIAKVLAGEGHVIVSGLAAGIDAAAHMGALESHGSTIAVCASGLDIVYPRQHLGLARRIAKAGLLLSEYPPGTGVRRHHFPYRNRLISGMTLGTLVVEATRKSGSLITARHAADQGREVFAVPGSVYSPLSKGPHQLIKEGASLVASIADIQEELPVFGSLSVPTPTQRTTDRGRDTLLDAIDYIPTSVDQIVVRSGLTAAKVCSMLIGMEIAGKIRHCDGRYLRNLDS</sequence>
<reference evidence="4" key="1">
    <citation type="submission" date="2018-05" db="EMBL/GenBank/DDBJ databases">
        <authorList>
            <person name="Lanie J.A."/>
            <person name="Ng W.-L."/>
            <person name="Kazmierczak K.M."/>
            <person name="Andrzejewski T.M."/>
            <person name="Davidsen T.M."/>
            <person name="Wayne K.J."/>
            <person name="Tettelin H."/>
            <person name="Glass J.I."/>
            <person name="Rusch D."/>
            <person name="Podicherti R."/>
            <person name="Tsui H.-C.T."/>
            <person name="Winkler M.E."/>
        </authorList>
    </citation>
    <scope>NUCLEOTIDE SEQUENCE</scope>
</reference>
<accession>A0A381PIL0</accession>
<dbReference type="NCBIfam" id="TIGR00732">
    <property type="entry name" value="dprA"/>
    <property type="match status" value="1"/>
</dbReference>
<dbReference type="Pfam" id="PF02481">
    <property type="entry name" value="DNA_processg_A"/>
    <property type="match status" value="1"/>
</dbReference>
<dbReference type="EMBL" id="UINC01000995">
    <property type="protein sequence ID" value="SUZ66852.1"/>
    <property type="molecule type" value="Genomic_DNA"/>
</dbReference>
<dbReference type="PANTHER" id="PTHR43022:SF1">
    <property type="entry name" value="PROTEIN SMF"/>
    <property type="match status" value="1"/>
</dbReference>
<feature type="domain" description="DprA winged helix" evidence="3">
    <location>
        <begin position="296"/>
        <end position="353"/>
    </location>
</feature>
<evidence type="ECO:0000256" key="1">
    <source>
        <dbReference type="ARBA" id="ARBA00006525"/>
    </source>
</evidence>
<dbReference type="GO" id="GO:0009294">
    <property type="term" value="P:DNA-mediated transformation"/>
    <property type="evidence" value="ECO:0007669"/>
    <property type="project" value="InterPro"/>
</dbReference>
<evidence type="ECO:0000259" key="2">
    <source>
        <dbReference type="Pfam" id="PF02481"/>
    </source>
</evidence>
<dbReference type="SUPFAM" id="SSF102405">
    <property type="entry name" value="MCP/YpsA-like"/>
    <property type="match status" value="1"/>
</dbReference>
<comment type="similarity">
    <text evidence="1">Belongs to the DprA/Smf family.</text>
</comment>
<proteinExistence type="inferred from homology"/>
<dbReference type="InterPro" id="IPR003488">
    <property type="entry name" value="DprA"/>
</dbReference>